<evidence type="ECO:0000256" key="5">
    <source>
        <dbReference type="ARBA" id="ARBA00022683"/>
    </source>
</evidence>
<dbReference type="GO" id="GO:0009401">
    <property type="term" value="P:phosphoenolpyruvate-dependent sugar phosphotransferase system"/>
    <property type="evidence" value="ECO:0007669"/>
    <property type="project" value="UniProtKB-KW"/>
</dbReference>
<dbReference type="InterPro" id="IPR050864">
    <property type="entry name" value="Bacterial_PTS_Sugar_Transport"/>
</dbReference>
<dbReference type="CDD" id="cd05569">
    <property type="entry name" value="PTS_IIB_fructose"/>
    <property type="match status" value="1"/>
</dbReference>
<keyword evidence="1" id="KW-0813">Transport</keyword>
<evidence type="ECO:0000313" key="9">
    <source>
        <dbReference type="EMBL" id="BAQ57177.1"/>
    </source>
</evidence>
<dbReference type="GO" id="GO:0022877">
    <property type="term" value="F:protein-N(PI)-phosphohistidine-fructose phosphotransferase system transporter activity"/>
    <property type="evidence" value="ECO:0007669"/>
    <property type="project" value="InterPro"/>
</dbReference>
<keyword evidence="2" id="KW-0597">Phosphoprotein</keyword>
<evidence type="ECO:0000313" key="12">
    <source>
        <dbReference type="Proteomes" id="UP000325393"/>
    </source>
</evidence>
<evidence type="ECO:0000256" key="1">
    <source>
        <dbReference type="ARBA" id="ARBA00022448"/>
    </source>
</evidence>
<gene>
    <name evidence="10" type="ORF">LA749_04120</name>
    <name evidence="9" type="ORF">LBAT_0788</name>
</gene>
<keyword evidence="7" id="KW-0732">Signal</keyword>
<dbReference type="OrthoDB" id="9782569at2"/>
<dbReference type="PANTHER" id="PTHR30505:SF0">
    <property type="entry name" value="FRUCTOSE-LIKE PTS SYSTEM EIIBC COMPONENT-RELATED"/>
    <property type="match status" value="1"/>
</dbReference>
<keyword evidence="11" id="KW-1185">Reference proteome</keyword>
<dbReference type="RefSeq" id="WP_056969960.1">
    <property type="nucleotide sequence ID" value="NZ_AP014808.1"/>
</dbReference>
<sequence>MTKIVAITACIAGIAHTYMAAANLKKYAKKEGDEIKVETQGAMGIENKLSSQDIEDADVVIFAVDTSVSGKERFVGKKVLKIGTSEVIKDGDSAIKKAEDLVNGKKQ</sequence>
<dbReference type="Pfam" id="PF02302">
    <property type="entry name" value="PTS_IIB"/>
    <property type="match status" value="1"/>
</dbReference>
<dbReference type="KEGG" id="lae:LBAT_0788"/>
<reference evidence="9 11" key="1">
    <citation type="submission" date="2015-03" db="EMBL/GenBank/DDBJ databases">
        <title>Complete genome sequence of Lactobacillus acetotolerans NBRC 13120.</title>
        <authorList>
            <person name="Toh H."/>
            <person name="Morita H."/>
            <person name="Fujita N."/>
        </authorList>
    </citation>
    <scope>NUCLEOTIDE SEQUENCE [LARGE SCALE GENOMIC DNA]</scope>
    <source>
        <strain evidence="9 11">NBRC 13120</strain>
    </source>
</reference>
<evidence type="ECO:0000313" key="11">
    <source>
        <dbReference type="Proteomes" id="UP000035709"/>
    </source>
</evidence>
<dbReference type="Gene3D" id="3.40.50.2300">
    <property type="match status" value="1"/>
</dbReference>
<keyword evidence="6" id="KW-0418">Kinase</keyword>
<dbReference type="STRING" id="1600.LBAT_0788"/>
<evidence type="ECO:0000256" key="7">
    <source>
        <dbReference type="SAM" id="SignalP"/>
    </source>
</evidence>
<feature type="domain" description="PTS EIIB type-2" evidence="8">
    <location>
        <begin position="4"/>
        <end position="100"/>
    </location>
</feature>
<keyword evidence="3" id="KW-0762">Sugar transport</keyword>
<evidence type="ECO:0000259" key="8">
    <source>
        <dbReference type="PROSITE" id="PS51099"/>
    </source>
</evidence>
<evidence type="ECO:0000256" key="6">
    <source>
        <dbReference type="ARBA" id="ARBA00022777"/>
    </source>
</evidence>
<evidence type="ECO:0000256" key="2">
    <source>
        <dbReference type="ARBA" id="ARBA00022553"/>
    </source>
</evidence>
<evidence type="ECO:0000256" key="3">
    <source>
        <dbReference type="ARBA" id="ARBA00022597"/>
    </source>
</evidence>
<dbReference type="PROSITE" id="PS51099">
    <property type="entry name" value="PTS_EIIB_TYPE_2"/>
    <property type="match status" value="1"/>
</dbReference>
<dbReference type="AlphaFoldDB" id="A0A0D6A2Z8"/>
<protein>
    <submittedName>
        <fullName evidence="10">PTS fructose transporter subunit IIB</fullName>
    </submittedName>
    <submittedName>
        <fullName evidence="9">PTS system IIB component</fullName>
    </submittedName>
</protein>
<organism evidence="9 11">
    <name type="scientific">Lactobacillus acetotolerans</name>
    <dbReference type="NCBI Taxonomy" id="1600"/>
    <lineage>
        <taxon>Bacteria</taxon>
        <taxon>Bacillati</taxon>
        <taxon>Bacillota</taxon>
        <taxon>Bacilli</taxon>
        <taxon>Lactobacillales</taxon>
        <taxon>Lactobacillaceae</taxon>
        <taxon>Lactobacillus</taxon>
    </lineage>
</organism>
<dbReference type="PATRIC" id="fig|1600.4.peg.809"/>
<dbReference type="Proteomes" id="UP000035709">
    <property type="component" value="Chromosome"/>
</dbReference>
<keyword evidence="5" id="KW-0598">Phosphotransferase system</keyword>
<dbReference type="InterPro" id="IPR036095">
    <property type="entry name" value="PTS_EIIB-like_sf"/>
</dbReference>
<reference evidence="10 12" key="2">
    <citation type="submission" date="2019-09" db="EMBL/GenBank/DDBJ databases">
        <title>Genome sequencing of Lactobacillus acetotolerans.</title>
        <authorList>
            <person name="Kim K."/>
        </authorList>
    </citation>
    <scope>NUCLEOTIDE SEQUENCE [LARGE SCALE GENOMIC DNA]</scope>
    <source>
        <strain evidence="10 12">LA749</strain>
    </source>
</reference>
<dbReference type="InterPro" id="IPR013011">
    <property type="entry name" value="PTS_EIIB_2"/>
</dbReference>
<dbReference type="GeneID" id="78212169"/>
<dbReference type="PANTHER" id="PTHR30505">
    <property type="entry name" value="FRUCTOSE-LIKE PERMEASE"/>
    <property type="match status" value="1"/>
</dbReference>
<dbReference type="EMBL" id="AP014808">
    <property type="protein sequence ID" value="BAQ57177.1"/>
    <property type="molecule type" value="Genomic_DNA"/>
</dbReference>
<dbReference type="InterPro" id="IPR003501">
    <property type="entry name" value="PTS_EIIB_2/3"/>
</dbReference>
<accession>A0A0D6A2Z8</accession>
<proteinExistence type="predicted"/>
<dbReference type="FunFam" id="3.40.50.2300:FF:000014">
    <property type="entry name" value="PTS system fructose-like transporter subunit IIB"/>
    <property type="match status" value="1"/>
</dbReference>
<name>A0A0D6A2Z8_9LACO</name>
<dbReference type="EMBL" id="CP044496">
    <property type="protein sequence ID" value="QFG51222.1"/>
    <property type="molecule type" value="Genomic_DNA"/>
</dbReference>
<dbReference type="Proteomes" id="UP000325393">
    <property type="component" value="Chromosome"/>
</dbReference>
<evidence type="ECO:0000313" key="10">
    <source>
        <dbReference type="EMBL" id="QFG51222.1"/>
    </source>
</evidence>
<dbReference type="GO" id="GO:0016301">
    <property type="term" value="F:kinase activity"/>
    <property type="evidence" value="ECO:0007669"/>
    <property type="project" value="UniProtKB-KW"/>
</dbReference>
<dbReference type="GO" id="GO:0090563">
    <property type="term" value="F:protein-phosphocysteine-sugar phosphotransferase activity"/>
    <property type="evidence" value="ECO:0007669"/>
    <property type="project" value="TreeGrafter"/>
</dbReference>
<dbReference type="SUPFAM" id="SSF52794">
    <property type="entry name" value="PTS system IIB component-like"/>
    <property type="match status" value="1"/>
</dbReference>
<evidence type="ECO:0000256" key="4">
    <source>
        <dbReference type="ARBA" id="ARBA00022679"/>
    </source>
</evidence>
<dbReference type="InterPro" id="IPR003353">
    <property type="entry name" value="PTS_IIB_fruc"/>
</dbReference>
<keyword evidence="4" id="KW-0808">Transferase</keyword>
<feature type="signal peptide" evidence="7">
    <location>
        <begin position="1"/>
        <end position="20"/>
    </location>
</feature>
<feature type="chain" id="PRO_5039778695" evidence="7">
    <location>
        <begin position="21"/>
        <end position="107"/>
    </location>
</feature>
<dbReference type="NCBIfam" id="TIGR00829">
    <property type="entry name" value="FRU"/>
    <property type="match status" value="1"/>
</dbReference>
<dbReference type="GO" id="GO:0005886">
    <property type="term" value="C:plasma membrane"/>
    <property type="evidence" value="ECO:0007669"/>
    <property type="project" value="TreeGrafter"/>
</dbReference>